<dbReference type="Gene3D" id="1.10.10.10">
    <property type="entry name" value="Winged helix-like DNA-binding domain superfamily/Winged helix DNA-binding domain"/>
    <property type="match status" value="1"/>
</dbReference>
<keyword evidence="7" id="KW-1185">Reference proteome</keyword>
<dbReference type="RefSeq" id="WP_127751337.1">
    <property type="nucleotide sequence ID" value="NZ_CP033221.1"/>
</dbReference>
<dbReference type="KEGG" id="sedi:EBB79_23095"/>
<evidence type="ECO:0000256" key="2">
    <source>
        <dbReference type="ARBA" id="ARBA00023015"/>
    </source>
</evidence>
<geneLocation type="plasmid" evidence="6 7">
    <name>pW43B</name>
</geneLocation>
<dbReference type="Gene3D" id="3.40.190.10">
    <property type="entry name" value="Periplasmic binding protein-like II"/>
    <property type="match status" value="2"/>
</dbReference>
<gene>
    <name evidence="6" type="ORF">EBB79_23095</name>
</gene>
<dbReference type="InterPro" id="IPR036390">
    <property type="entry name" value="WH_DNA-bd_sf"/>
</dbReference>
<keyword evidence="4" id="KW-0804">Transcription</keyword>
<proteinExistence type="inferred from homology"/>
<dbReference type="Pfam" id="PF00126">
    <property type="entry name" value="HTH_1"/>
    <property type="match status" value="1"/>
</dbReference>
<feature type="domain" description="HTH lysR-type" evidence="5">
    <location>
        <begin position="1"/>
        <end position="58"/>
    </location>
</feature>
<evidence type="ECO:0000256" key="1">
    <source>
        <dbReference type="ARBA" id="ARBA00009437"/>
    </source>
</evidence>
<dbReference type="PROSITE" id="PS50931">
    <property type="entry name" value="HTH_LYSR"/>
    <property type="match status" value="1"/>
</dbReference>
<dbReference type="InterPro" id="IPR050950">
    <property type="entry name" value="HTH-type_LysR_regulators"/>
</dbReference>
<protein>
    <submittedName>
        <fullName evidence="6">LysR family transcriptional regulator</fullName>
    </submittedName>
</protein>
<dbReference type="InterPro" id="IPR005119">
    <property type="entry name" value="LysR_subst-bd"/>
</dbReference>
<evidence type="ECO:0000313" key="6">
    <source>
        <dbReference type="EMBL" id="AZV80837.1"/>
    </source>
</evidence>
<name>A0A3T0N9Z5_9RHOB</name>
<dbReference type="GO" id="GO:0005829">
    <property type="term" value="C:cytosol"/>
    <property type="evidence" value="ECO:0007669"/>
    <property type="project" value="TreeGrafter"/>
</dbReference>
<dbReference type="CDD" id="cd05466">
    <property type="entry name" value="PBP2_LTTR_substrate"/>
    <property type="match status" value="1"/>
</dbReference>
<dbReference type="AlphaFoldDB" id="A0A3T0N9Z5"/>
<dbReference type="PANTHER" id="PTHR30419">
    <property type="entry name" value="HTH-TYPE TRANSCRIPTIONAL REGULATOR YBHD"/>
    <property type="match status" value="1"/>
</dbReference>
<comment type="similarity">
    <text evidence="1">Belongs to the LysR transcriptional regulatory family.</text>
</comment>
<keyword evidence="2" id="KW-0805">Transcription regulation</keyword>
<dbReference type="EMBL" id="CP033221">
    <property type="protein sequence ID" value="AZV80837.1"/>
    <property type="molecule type" value="Genomic_DNA"/>
</dbReference>
<organism evidence="6 7">
    <name type="scientific">Parasedimentitalea marina</name>
    <dbReference type="NCBI Taxonomy" id="2483033"/>
    <lineage>
        <taxon>Bacteria</taxon>
        <taxon>Pseudomonadati</taxon>
        <taxon>Pseudomonadota</taxon>
        <taxon>Alphaproteobacteria</taxon>
        <taxon>Rhodobacterales</taxon>
        <taxon>Paracoccaceae</taxon>
        <taxon>Parasedimentitalea</taxon>
    </lineage>
</organism>
<evidence type="ECO:0000259" key="5">
    <source>
        <dbReference type="PROSITE" id="PS50931"/>
    </source>
</evidence>
<dbReference type="InterPro" id="IPR000847">
    <property type="entry name" value="LysR_HTH_N"/>
</dbReference>
<dbReference type="SUPFAM" id="SSF46785">
    <property type="entry name" value="Winged helix' DNA-binding domain"/>
    <property type="match status" value="1"/>
</dbReference>
<dbReference type="SUPFAM" id="SSF53850">
    <property type="entry name" value="Periplasmic binding protein-like II"/>
    <property type="match status" value="1"/>
</dbReference>
<dbReference type="GO" id="GO:0003677">
    <property type="term" value="F:DNA binding"/>
    <property type="evidence" value="ECO:0007669"/>
    <property type="project" value="UniProtKB-KW"/>
</dbReference>
<dbReference type="OrthoDB" id="9811588at2"/>
<evidence type="ECO:0000256" key="3">
    <source>
        <dbReference type="ARBA" id="ARBA00023125"/>
    </source>
</evidence>
<dbReference type="Proteomes" id="UP000283063">
    <property type="component" value="Plasmid pW43B"/>
</dbReference>
<evidence type="ECO:0000256" key="4">
    <source>
        <dbReference type="ARBA" id="ARBA00023163"/>
    </source>
</evidence>
<reference evidence="6 7" key="1">
    <citation type="submission" date="2018-10" db="EMBL/GenBank/DDBJ databases">
        <title>Parasedimentitalea marina sp. nov., a psychrophilic bacterium isolated from deep seawater of the New Britain Trench.</title>
        <authorList>
            <person name="Cao J."/>
        </authorList>
    </citation>
    <scope>NUCLEOTIDE SEQUENCE [LARGE SCALE GENOMIC DNA]</scope>
    <source>
        <strain evidence="6 7">W43</strain>
        <plasmid evidence="6 7">pW43B</plasmid>
    </source>
</reference>
<dbReference type="InterPro" id="IPR036388">
    <property type="entry name" value="WH-like_DNA-bd_sf"/>
</dbReference>
<keyword evidence="3" id="KW-0238">DNA-binding</keyword>
<dbReference type="Pfam" id="PF03466">
    <property type="entry name" value="LysR_substrate"/>
    <property type="match status" value="1"/>
</dbReference>
<evidence type="ECO:0000313" key="7">
    <source>
        <dbReference type="Proteomes" id="UP000283063"/>
    </source>
</evidence>
<keyword evidence="6" id="KW-0614">Plasmid</keyword>
<accession>A0A3T0N9Z5</accession>
<dbReference type="GO" id="GO:0003700">
    <property type="term" value="F:DNA-binding transcription factor activity"/>
    <property type="evidence" value="ECO:0007669"/>
    <property type="project" value="InterPro"/>
</dbReference>
<sequence>MNIRALETLVRIGQVTSFSKAAALQNMTLSALSMQMKTLENDLGAKIFDRASRPPLLTPLGRRIADQAGRVLRERDNLKSMAEIDDPLVGNYRVGFIQSASVRILPSFLSIVEAEAPFAQFQVRSGLSEKLSNHVATGLLDAAVVTKVQGSIAGLRFDLIASEDMAIAIPGDHQHLETNALSQALPFIHFMPSTGIGQLIASAMHDLMDRPEKIIILDSIEATMECVKNGLGYTILPRPDIFRYADDGVYIRDVKKPFPQRDLVLVTKTNTGVERWQDRLFEVIVKASGSLVDG</sequence>